<comment type="subcellular location">
    <subcellularLocation>
        <location evidence="1">Nucleus</location>
    </subcellularLocation>
</comment>
<feature type="domain" description="HTH psq-type" evidence="2">
    <location>
        <begin position="24"/>
        <end position="57"/>
    </location>
</feature>
<dbReference type="VEuPathDB" id="VectorBase:AAEL023725"/>
<dbReference type="OMA" id="LNAREMR"/>
<proteinExistence type="predicted"/>
<dbReference type="PaxDb" id="7159-AAEL003751-PA"/>
<reference evidence="3" key="1">
    <citation type="submission" date="2005-10" db="EMBL/GenBank/DDBJ databases">
        <authorList>
            <person name="Loftus B.J."/>
            <person name="Nene V.M."/>
            <person name="Hannick L.I."/>
            <person name="Bidwell S."/>
            <person name="Haas B."/>
            <person name="Amedeo P."/>
            <person name="Orvis J."/>
            <person name="Wortman J.R."/>
            <person name="White O.R."/>
            <person name="Salzberg S."/>
            <person name="Shumway M."/>
            <person name="Koo H."/>
            <person name="Zhao Y."/>
            <person name="Holmes M."/>
            <person name="Miller J."/>
            <person name="Schatz M."/>
            <person name="Pop M."/>
            <person name="Pai G."/>
            <person name="Utterback T."/>
            <person name="Rogers Y.-H."/>
            <person name="Kravitz S."/>
            <person name="Fraser C.M."/>
        </authorList>
    </citation>
    <scope>NUCLEOTIDE SEQUENCE</scope>
    <source>
        <strain evidence="3">Liverpool</strain>
    </source>
</reference>
<dbReference type="AlphaFoldDB" id="Q0IG05"/>
<dbReference type="GO" id="GO:0005634">
    <property type="term" value="C:nucleus"/>
    <property type="evidence" value="ECO:0007669"/>
    <property type="project" value="UniProtKB-SubCell"/>
</dbReference>
<evidence type="ECO:0000313" key="4">
    <source>
        <dbReference type="Proteomes" id="UP000682892"/>
    </source>
</evidence>
<accession>Q0IG05</accession>
<dbReference type="GO" id="GO:0003677">
    <property type="term" value="F:DNA binding"/>
    <property type="evidence" value="ECO:0007669"/>
    <property type="project" value="InterPro"/>
</dbReference>
<gene>
    <name evidence="3" type="ORF">AaeL_AAEL003751</name>
</gene>
<dbReference type="Pfam" id="PF05225">
    <property type="entry name" value="HTH_psq"/>
    <property type="match status" value="1"/>
</dbReference>
<dbReference type="InterPro" id="IPR007889">
    <property type="entry name" value="HTH_Psq"/>
</dbReference>
<dbReference type="Proteomes" id="UP000682892">
    <property type="component" value="Chromosome 1"/>
</dbReference>
<protein>
    <submittedName>
        <fullName evidence="3">AAEL003751-PA</fullName>
    </submittedName>
</protein>
<evidence type="ECO:0000313" key="3">
    <source>
        <dbReference type="EMBL" id="EAT44918.1"/>
    </source>
</evidence>
<evidence type="ECO:0000259" key="2">
    <source>
        <dbReference type="Pfam" id="PF05225"/>
    </source>
</evidence>
<reference evidence="3" key="3">
    <citation type="submission" date="2012-09" db="EMBL/GenBank/DDBJ databases">
        <authorList>
            <consortium name="VectorBase"/>
        </authorList>
    </citation>
    <scope>NUCLEOTIDE SEQUENCE</scope>
    <source>
        <strain evidence="3">Liverpool</strain>
    </source>
</reference>
<dbReference type="EMBL" id="CH477281">
    <property type="protein sequence ID" value="EAT44918.1"/>
    <property type="molecule type" value="Genomic_DNA"/>
</dbReference>
<reference evidence="3" key="2">
    <citation type="journal article" date="2007" name="Science">
        <title>Genome sequence of Aedes aegypti, a major arbovirus vector.</title>
        <authorList>
            <person name="Nene V."/>
            <person name="Wortman J.R."/>
            <person name="Lawson D."/>
            <person name="Haas B."/>
            <person name="Kodira C."/>
            <person name="Tu Z.J."/>
            <person name="Loftus B."/>
            <person name="Xi Z."/>
            <person name="Megy K."/>
            <person name="Grabherr M."/>
            <person name="Ren Q."/>
            <person name="Zdobnov E.M."/>
            <person name="Lobo N.F."/>
            <person name="Campbell K.S."/>
            <person name="Brown S.E."/>
            <person name="Bonaldo M.F."/>
            <person name="Zhu J."/>
            <person name="Sinkins S.P."/>
            <person name="Hogenkamp D.G."/>
            <person name="Amedeo P."/>
            <person name="Arensburger P."/>
            <person name="Atkinson P.W."/>
            <person name="Bidwell S."/>
            <person name="Biedler J."/>
            <person name="Birney E."/>
            <person name="Bruggner R.V."/>
            <person name="Costas J."/>
            <person name="Coy M.R."/>
            <person name="Crabtree J."/>
            <person name="Crawford M."/>
            <person name="Debruyn B."/>
            <person name="Decaprio D."/>
            <person name="Eiglmeier K."/>
            <person name="Eisenstadt E."/>
            <person name="El-Dorry H."/>
            <person name="Gelbart W.M."/>
            <person name="Gomes S.L."/>
            <person name="Hammond M."/>
            <person name="Hannick L.I."/>
            <person name="Hogan J.R."/>
            <person name="Holmes M.H."/>
            <person name="Jaffe D."/>
            <person name="Johnston J.S."/>
            <person name="Kennedy R.C."/>
            <person name="Koo H."/>
            <person name="Kravitz S."/>
            <person name="Kriventseva E.V."/>
            <person name="Kulp D."/>
            <person name="Labutti K."/>
            <person name="Lee E."/>
            <person name="Li S."/>
            <person name="Lovin D.D."/>
            <person name="Mao C."/>
            <person name="Mauceli E."/>
            <person name="Menck C.F."/>
            <person name="Miller J.R."/>
            <person name="Montgomery P."/>
            <person name="Mori A."/>
            <person name="Nascimento A.L."/>
            <person name="Naveira H.F."/>
            <person name="Nusbaum C."/>
            <person name="O'leary S."/>
            <person name="Orvis J."/>
            <person name="Pertea M."/>
            <person name="Quesneville H."/>
            <person name="Reidenbach K.R."/>
            <person name="Rogers Y.H."/>
            <person name="Roth C.W."/>
            <person name="Schneider J.R."/>
            <person name="Schatz M."/>
            <person name="Shumway M."/>
            <person name="Stanke M."/>
            <person name="Stinson E.O."/>
            <person name="Tubio J.M."/>
            <person name="Vanzee J.P."/>
            <person name="Verjovski-Almeida S."/>
            <person name="Werner D."/>
            <person name="White O."/>
            <person name="Wyder S."/>
            <person name="Zeng Q."/>
            <person name="Zhao Q."/>
            <person name="Zhao Y."/>
            <person name="Hill C.A."/>
            <person name="Raikhel A.S."/>
            <person name="Soares M.B."/>
            <person name="Knudson D.L."/>
            <person name="Lee N.H."/>
            <person name="Galagan J."/>
            <person name="Salzberg S.L."/>
            <person name="Paulsen I.T."/>
            <person name="Dimopoulos G."/>
            <person name="Collins F.H."/>
            <person name="Birren B."/>
            <person name="Fraser-Liggett C.M."/>
            <person name="Severson D.W."/>
        </authorList>
    </citation>
    <scope>NUCLEOTIDE SEQUENCE [LARGE SCALE GENOMIC DNA]</scope>
    <source>
        <strain evidence="3">Liverpool</strain>
    </source>
</reference>
<evidence type="ECO:0000256" key="1">
    <source>
        <dbReference type="ARBA" id="ARBA00004123"/>
    </source>
</evidence>
<dbReference type="SUPFAM" id="SSF46689">
    <property type="entry name" value="Homeodomain-like"/>
    <property type="match status" value="1"/>
</dbReference>
<name>Q0IG05_AEDAE</name>
<dbReference type="HOGENOM" id="CLU_2123082_0_0_1"/>
<dbReference type="eggNOG" id="ENOG502SYNP">
    <property type="taxonomic scope" value="Eukaryota"/>
</dbReference>
<dbReference type="Gene3D" id="1.10.10.60">
    <property type="entry name" value="Homeodomain-like"/>
    <property type="match status" value="1"/>
</dbReference>
<dbReference type="InterPro" id="IPR009057">
    <property type="entry name" value="Homeodomain-like_sf"/>
</dbReference>
<sequence>MPRKITGKCSGRCRKPERRLWTADKLSQAIKSEKHGMSRNQAARIYGIPKRTLRRYLHSQLGTIGNPEQVKLNPLRSFKSVFTQEQEQQLVDYAIDMGECFYGLNAREMRSLAF</sequence>
<organism evidence="3 4">
    <name type="scientific">Aedes aegypti</name>
    <name type="common">Yellowfever mosquito</name>
    <name type="synonym">Culex aegypti</name>
    <dbReference type="NCBI Taxonomy" id="7159"/>
    <lineage>
        <taxon>Eukaryota</taxon>
        <taxon>Metazoa</taxon>
        <taxon>Ecdysozoa</taxon>
        <taxon>Arthropoda</taxon>
        <taxon>Hexapoda</taxon>
        <taxon>Insecta</taxon>
        <taxon>Pterygota</taxon>
        <taxon>Neoptera</taxon>
        <taxon>Endopterygota</taxon>
        <taxon>Diptera</taxon>
        <taxon>Nematocera</taxon>
        <taxon>Culicoidea</taxon>
        <taxon>Culicidae</taxon>
        <taxon>Culicinae</taxon>
        <taxon>Aedini</taxon>
        <taxon>Aedes</taxon>
        <taxon>Stegomyia</taxon>
    </lineage>
</organism>